<feature type="transmembrane region" description="Helical" evidence="1">
    <location>
        <begin position="52"/>
        <end position="85"/>
    </location>
</feature>
<name>A0A142EIX9_9BACT</name>
<evidence type="ECO:0000313" key="3">
    <source>
        <dbReference type="Proteomes" id="UP000073816"/>
    </source>
</evidence>
<reference evidence="3" key="1">
    <citation type="submission" date="2015-09" db="EMBL/GenBank/DDBJ databases">
        <title>Complete sequence of Algoriphagus sp. M8-2.</title>
        <authorList>
            <person name="Shintani M."/>
        </authorList>
    </citation>
    <scope>NUCLEOTIDE SEQUENCE [LARGE SCALE GENOMIC DNA]</scope>
    <source>
        <strain evidence="3">M8-2</strain>
    </source>
</reference>
<accession>A0A142EIX9</accession>
<proteinExistence type="predicted"/>
<dbReference type="OrthoDB" id="1132160at2"/>
<dbReference type="PATRIC" id="fig|1727163.4.peg.349"/>
<gene>
    <name evidence="2" type="ORF">AO498_01680</name>
</gene>
<evidence type="ECO:0000313" key="2">
    <source>
        <dbReference type="EMBL" id="AMQ55084.1"/>
    </source>
</evidence>
<keyword evidence="1" id="KW-0812">Transmembrane</keyword>
<dbReference type="STRING" id="1727163.AO498_01680"/>
<keyword evidence="1" id="KW-0472">Membrane</keyword>
<organism evidence="2 3">
    <name type="scientific">Algoriphagus sanaruensis</name>
    <dbReference type="NCBI Taxonomy" id="1727163"/>
    <lineage>
        <taxon>Bacteria</taxon>
        <taxon>Pseudomonadati</taxon>
        <taxon>Bacteroidota</taxon>
        <taxon>Cytophagia</taxon>
        <taxon>Cytophagales</taxon>
        <taxon>Cyclobacteriaceae</taxon>
        <taxon>Algoriphagus</taxon>
    </lineage>
</organism>
<feature type="transmembrane region" description="Helical" evidence="1">
    <location>
        <begin position="115"/>
        <end position="133"/>
    </location>
</feature>
<reference evidence="2 3" key="2">
    <citation type="journal article" date="2016" name="Genome Announc.">
        <title>Complete Genome Sequence of Algoriphagus sp. Strain M8-2, Isolated from a Brackish Lake.</title>
        <authorList>
            <person name="Muraguchi Y."/>
            <person name="Kushimoto K."/>
            <person name="Ohtsubo Y."/>
            <person name="Suzuki T."/>
            <person name="Dohra H."/>
            <person name="Kimbara K."/>
            <person name="Shintani M."/>
        </authorList>
    </citation>
    <scope>NUCLEOTIDE SEQUENCE [LARGE SCALE GENOMIC DNA]</scope>
    <source>
        <strain evidence="2 3">M8-2</strain>
    </source>
</reference>
<dbReference type="AlphaFoldDB" id="A0A142EIX9"/>
<feature type="transmembrane region" description="Helical" evidence="1">
    <location>
        <begin position="148"/>
        <end position="167"/>
    </location>
</feature>
<feature type="transmembrane region" description="Helical" evidence="1">
    <location>
        <begin position="12"/>
        <end position="40"/>
    </location>
</feature>
<dbReference type="EMBL" id="CP012836">
    <property type="protein sequence ID" value="AMQ55084.1"/>
    <property type="molecule type" value="Genomic_DNA"/>
</dbReference>
<keyword evidence="3" id="KW-1185">Reference proteome</keyword>
<protein>
    <submittedName>
        <fullName evidence="2">Rod shape-determining protein MreD</fullName>
    </submittedName>
</protein>
<keyword evidence="1" id="KW-1133">Transmembrane helix</keyword>
<evidence type="ECO:0000256" key="1">
    <source>
        <dbReference type="SAM" id="Phobius"/>
    </source>
</evidence>
<dbReference type="Proteomes" id="UP000073816">
    <property type="component" value="Chromosome"/>
</dbReference>
<dbReference type="KEGG" id="alm:AO498_01680"/>
<dbReference type="RefSeq" id="WP_067542861.1">
    <property type="nucleotide sequence ID" value="NZ_CP012836.1"/>
</dbReference>
<sequence>MNIRSLISNSLLIILLLMVQVFLLKNLAVFGVAFGFLYVLGILTQPISIRPVPLMLISFGIGILVDLFYETIGMHAAAATFLAFLRPYWLKAISPSGGYDEGEEPTLNQMGARWFISYTFPLFLAYCGVFFLADQWGTGSFFGALNKILFSSLFSMLLAILVQLLFFQRRRSIR</sequence>